<feature type="transmembrane region" description="Helical" evidence="1">
    <location>
        <begin position="233"/>
        <end position="255"/>
    </location>
</feature>
<reference evidence="2 3" key="1">
    <citation type="submission" date="2019-09" db="EMBL/GenBank/DDBJ databases">
        <title>Draft genome sequencing and comparative genomics of hatchery-associated Vibrios.</title>
        <authorList>
            <person name="Kehlet-Delgado H."/>
            <person name="Mueller R.S."/>
        </authorList>
    </citation>
    <scope>NUCLEOTIDE SEQUENCE [LARGE SCALE GENOMIC DNA]</scope>
    <source>
        <strain evidence="2 3">99-70-13A3</strain>
    </source>
</reference>
<keyword evidence="1" id="KW-0472">Membrane</keyword>
<feature type="transmembrane region" description="Helical" evidence="1">
    <location>
        <begin position="119"/>
        <end position="142"/>
    </location>
</feature>
<dbReference type="AlphaFoldDB" id="A0A7Y4FZM2"/>
<feature type="transmembrane region" description="Helical" evidence="1">
    <location>
        <begin position="201"/>
        <end position="221"/>
    </location>
</feature>
<dbReference type="Proteomes" id="UP000519158">
    <property type="component" value="Unassembled WGS sequence"/>
</dbReference>
<feature type="transmembrane region" description="Helical" evidence="1">
    <location>
        <begin position="162"/>
        <end position="186"/>
    </location>
</feature>
<feature type="transmembrane region" description="Helical" evidence="1">
    <location>
        <begin position="82"/>
        <end position="99"/>
    </location>
</feature>
<keyword evidence="1" id="KW-0812">Transmembrane</keyword>
<gene>
    <name evidence="2" type="ORF">F0234_13185</name>
</gene>
<evidence type="ECO:0000256" key="1">
    <source>
        <dbReference type="SAM" id="Phobius"/>
    </source>
</evidence>
<evidence type="ECO:0000313" key="3">
    <source>
        <dbReference type="Proteomes" id="UP000519158"/>
    </source>
</evidence>
<comment type="caution">
    <text evidence="2">The sequence shown here is derived from an EMBL/GenBank/DDBJ whole genome shotgun (WGS) entry which is preliminary data.</text>
</comment>
<keyword evidence="1" id="KW-1133">Transmembrane helix</keyword>
<sequence length="296" mass="33037">MKNALQQSLMVSLVIAKLVIPFSILSEILQFYGVIEYTSFIFEPITQLLNLRHEVAIAFAASFFLNIYAGIAVAAGLSLTPYEWTIVGTFIAICHSIPMESAVLKKVGFPINVHWISRLVLGIVGAWFASLITPETLAGGIFNQELKTVQYDGFTDLIKNAVTNSAILCMKICVLVSALICIFELIKRSKTYNAYLQKHTYMSSLIVGGLLGVTYGAGILLKDFNSVKSEHKVYLLTFLMLAHGLIEETLIFLMFGSDVTVIFAIRMFLALMAVFSVWAYKTWQYKNKQTKELIND</sequence>
<evidence type="ECO:0000313" key="2">
    <source>
        <dbReference type="EMBL" id="NOJ13713.1"/>
    </source>
</evidence>
<protein>
    <recommendedName>
        <fullName evidence="4">Nucleoside recognition protein</fullName>
    </recommendedName>
</protein>
<name>A0A7Y4FZM2_VIBSP</name>
<feature type="transmembrane region" description="Helical" evidence="1">
    <location>
        <begin position="12"/>
        <end position="35"/>
    </location>
</feature>
<evidence type="ECO:0008006" key="4">
    <source>
        <dbReference type="Google" id="ProtNLM"/>
    </source>
</evidence>
<dbReference type="EMBL" id="VTXL01000010">
    <property type="protein sequence ID" value="NOJ13713.1"/>
    <property type="molecule type" value="Genomic_DNA"/>
</dbReference>
<dbReference type="RefSeq" id="WP_171329290.1">
    <property type="nucleotide sequence ID" value="NZ_CAWPOP010000062.1"/>
</dbReference>
<organism evidence="2 3">
    <name type="scientific">Vibrio splendidus</name>
    <dbReference type="NCBI Taxonomy" id="29497"/>
    <lineage>
        <taxon>Bacteria</taxon>
        <taxon>Pseudomonadati</taxon>
        <taxon>Pseudomonadota</taxon>
        <taxon>Gammaproteobacteria</taxon>
        <taxon>Vibrionales</taxon>
        <taxon>Vibrionaceae</taxon>
        <taxon>Vibrio</taxon>
    </lineage>
</organism>
<feature type="transmembrane region" description="Helical" evidence="1">
    <location>
        <begin position="55"/>
        <end position="75"/>
    </location>
</feature>
<proteinExistence type="predicted"/>
<feature type="transmembrane region" description="Helical" evidence="1">
    <location>
        <begin position="261"/>
        <end position="280"/>
    </location>
</feature>
<accession>A0A7Y4FZM2</accession>